<dbReference type="Pfam" id="PF00078">
    <property type="entry name" value="RVT_1"/>
    <property type="match status" value="1"/>
</dbReference>
<dbReference type="EMBL" id="LSRX01000853">
    <property type="protein sequence ID" value="OLP87589.1"/>
    <property type="molecule type" value="Genomic_DNA"/>
</dbReference>
<dbReference type="InterPro" id="IPR000477">
    <property type="entry name" value="RT_dom"/>
</dbReference>
<dbReference type="PANTHER" id="PTHR47027">
    <property type="entry name" value="REVERSE TRANSCRIPTASE DOMAIN-CONTAINING PROTEIN"/>
    <property type="match status" value="1"/>
</dbReference>
<reference evidence="2 3" key="1">
    <citation type="submission" date="2016-02" db="EMBL/GenBank/DDBJ databases">
        <title>Genome analysis of coral dinoflagellate symbionts highlights evolutionary adaptations to a symbiotic lifestyle.</title>
        <authorList>
            <person name="Aranda M."/>
            <person name="Li Y."/>
            <person name="Liew Y.J."/>
            <person name="Baumgarten S."/>
            <person name="Simakov O."/>
            <person name="Wilson M."/>
            <person name="Piel J."/>
            <person name="Ashoor H."/>
            <person name="Bougouffa S."/>
            <person name="Bajic V.B."/>
            <person name="Ryu T."/>
            <person name="Ravasi T."/>
            <person name="Bayer T."/>
            <person name="Micklem G."/>
            <person name="Kim H."/>
            <person name="Bhak J."/>
            <person name="Lajeunesse T.C."/>
            <person name="Voolstra C.R."/>
        </authorList>
    </citation>
    <scope>NUCLEOTIDE SEQUENCE [LARGE SCALE GENOMIC DNA]</scope>
    <source>
        <strain evidence="2 3">CCMP2467</strain>
    </source>
</reference>
<keyword evidence="2" id="KW-0695">RNA-directed DNA polymerase</keyword>
<comment type="caution">
    <text evidence="2">The sequence shown here is derived from an EMBL/GenBank/DDBJ whole genome shotgun (WGS) entry which is preliminary data.</text>
</comment>
<keyword evidence="2" id="KW-0808">Transferase</keyword>
<evidence type="ECO:0000313" key="3">
    <source>
        <dbReference type="Proteomes" id="UP000186817"/>
    </source>
</evidence>
<dbReference type="Proteomes" id="UP000186817">
    <property type="component" value="Unassembled WGS sequence"/>
</dbReference>
<dbReference type="GO" id="GO:0003964">
    <property type="term" value="F:RNA-directed DNA polymerase activity"/>
    <property type="evidence" value="ECO:0007669"/>
    <property type="project" value="UniProtKB-KW"/>
</dbReference>
<dbReference type="OrthoDB" id="442346at2759"/>
<proteinExistence type="predicted"/>
<keyword evidence="2" id="KW-0548">Nucleotidyltransferase</keyword>
<keyword evidence="3" id="KW-1185">Reference proteome</keyword>
<organism evidence="2 3">
    <name type="scientific">Symbiodinium microadriaticum</name>
    <name type="common">Dinoflagellate</name>
    <name type="synonym">Zooxanthella microadriatica</name>
    <dbReference type="NCBI Taxonomy" id="2951"/>
    <lineage>
        <taxon>Eukaryota</taxon>
        <taxon>Sar</taxon>
        <taxon>Alveolata</taxon>
        <taxon>Dinophyceae</taxon>
        <taxon>Suessiales</taxon>
        <taxon>Symbiodiniaceae</taxon>
        <taxon>Symbiodinium</taxon>
    </lineage>
</organism>
<dbReference type="AlphaFoldDB" id="A0A1Q9CXG3"/>
<sequence>MVFWRFLVTVHILALHSGLSLLFLGKPRWSQLQWRGLILSANRYMAVPVDPRVQVDTSTTCEAATAANFSGPNSRPPFSWARKRAYRRARHRAQQHGGTWYRGVWRDARSLGVSTEEVVVAAPRSNRAFPTLQGRRPRVRVLTYNVGGMGSDLFDVYIDWLKGQSGLDIIVLAETHWGMGRGEAQWSRDGWHFVSTSSEISAKLAAVSDIDFQACASPFAACLAGAYRASVSANPSTLPAEITDCKGIDQAIQRVIAHCHSTRQHRHEFAGVSESLQRILLEIHDSRQYELRHHRYSAKFRMEKGVRQGCSVSPMLYSLFTAGLLSELSTRTSDTWIQRLVTCFADDTHLAWTIEQPSDLDFVCRSLRATFQLLRECNMVVNSDKSSVVIGLKGSQAKRWIRRHTVAKAGCKCIDFGVPGDPLCIPMVESFVYLGIVVTYKQFELLSLQHRVKTASANRARLNKLLHSKQLALRRRVSLYLSCVRSTLLFGLHVVGLTDATLKKLEAVDAKHLRSIARSPVHLTRESNHVLRTRLGVRSPARELHSLLQRRVRLHSDEQTHTMEAEDQARAVALQEMTDVWGNIRQMEAPDDQRTSREGRPLGVLAQSAGSKAEAGQLDPATAQLLRVMVKSLVRLDEDVSRLRADCNFMLFVDSVSERLREVAQTWQEAFTKGKVTTSLRVVLFCGLLRMLKEAVATVQTDDAIRDRLLRVGWLEDGINALLPSWHYYRWDPQTQRQVVSEREALPQDKLLRCLDVLERGCSLPTTLLRFRSTHKLGQETQAEVVPFMISISLRGPQAAECHEALTVLAYNGALKMRGLRLRPERSQQSAAIKEMTEAYLAVPFTDWTRRPQQWTRKPAEEETKN</sequence>
<name>A0A1Q9CXG3_SYMMI</name>
<gene>
    <name evidence="2" type="primary">jockey\pol</name>
    <name evidence="2" type="ORF">AK812_SmicGene31171</name>
</gene>
<dbReference type="PANTHER" id="PTHR47027:SF20">
    <property type="entry name" value="REVERSE TRANSCRIPTASE-LIKE PROTEIN WITH RNA-DIRECTED DNA POLYMERASE DOMAIN"/>
    <property type="match status" value="1"/>
</dbReference>
<evidence type="ECO:0000259" key="1">
    <source>
        <dbReference type="Pfam" id="PF00078"/>
    </source>
</evidence>
<feature type="domain" description="Reverse transcriptase" evidence="1">
    <location>
        <begin position="297"/>
        <end position="436"/>
    </location>
</feature>
<protein>
    <submittedName>
        <fullName evidence="2">RNA-directed DNA polymerase from mobile element jockey</fullName>
    </submittedName>
</protein>
<accession>A0A1Q9CXG3</accession>
<evidence type="ECO:0000313" key="2">
    <source>
        <dbReference type="EMBL" id="OLP87589.1"/>
    </source>
</evidence>